<accession>A0A410JXW8</accession>
<dbReference type="RefSeq" id="WP_128466245.1">
    <property type="nucleotide sequence ID" value="NZ_CP035108.1"/>
</dbReference>
<reference evidence="1 2" key="1">
    <citation type="submission" date="2019-01" db="EMBL/GenBank/DDBJ databases">
        <title>Geovibrio thiophilus DSM 11263, complete genome.</title>
        <authorList>
            <person name="Spring S."/>
            <person name="Bunk B."/>
            <person name="Sproer C."/>
        </authorList>
    </citation>
    <scope>NUCLEOTIDE SEQUENCE [LARGE SCALE GENOMIC DNA]</scope>
    <source>
        <strain evidence="1 2">DSM 11263</strain>
    </source>
</reference>
<organism evidence="1 2">
    <name type="scientific">Geovibrio thiophilus</name>
    <dbReference type="NCBI Taxonomy" id="139438"/>
    <lineage>
        <taxon>Bacteria</taxon>
        <taxon>Pseudomonadati</taxon>
        <taxon>Deferribacterota</taxon>
        <taxon>Deferribacteres</taxon>
        <taxon>Deferribacterales</taxon>
        <taxon>Geovibrionaceae</taxon>
        <taxon>Geovibrio</taxon>
    </lineage>
</organism>
<evidence type="ECO:0000313" key="2">
    <source>
        <dbReference type="Proteomes" id="UP000287502"/>
    </source>
</evidence>
<proteinExistence type="predicted"/>
<dbReference type="KEGG" id="gtl:EP073_05915"/>
<name>A0A410JXW8_9BACT</name>
<gene>
    <name evidence="1" type="ORF">EP073_05915</name>
</gene>
<protein>
    <submittedName>
        <fullName evidence="1">Uncharacterized protein</fullName>
    </submittedName>
</protein>
<dbReference type="AlphaFoldDB" id="A0A410JXW8"/>
<keyword evidence="2" id="KW-1185">Reference proteome</keyword>
<dbReference type="EMBL" id="CP035108">
    <property type="protein sequence ID" value="QAR32959.1"/>
    <property type="molecule type" value="Genomic_DNA"/>
</dbReference>
<evidence type="ECO:0000313" key="1">
    <source>
        <dbReference type="EMBL" id="QAR32959.1"/>
    </source>
</evidence>
<dbReference type="Proteomes" id="UP000287502">
    <property type="component" value="Chromosome"/>
</dbReference>
<sequence>MHQSENDLLNDEPQNPAAIDRLERVLEKCRELASQEPNGCAVVNRLAEDLEIVLSKAKRLV</sequence>